<reference evidence="3 4" key="1">
    <citation type="submission" date="2015-09" db="EMBL/GenBank/DDBJ databases">
        <title>Draft genome of the parasitic nematode Teladorsagia circumcincta isolate WARC Sus (inbred).</title>
        <authorList>
            <person name="Mitreva M."/>
        </authorList>
    </citation>
    <scope>NUCLEOTIDE SEQUENCE [LARGE SCALE GENOMIC DNA]</scope>
    <source>
        <strain evidence="3 4">S</strain>
    </source>
</reference>
<protein>
    <submittedName>
        <fullName evidence="3">Uncharacterized protein</fullName>
    </submittedName>
</protein>
<dbReference type="EMBL" id="KZ346566">
    <property type="protein sequence ID" value="PIO69665.1"/>
    <property type="molecule type" value="Genomic_DNA"/>
</dbReference>
<keyword evidence="1" id="KW-0472">Membrane</keyword>
<dbReference type="OrthoDB" id="5893976at2759"/>
<dbReference type="EMBL" id="KZ370869">
    <property type="protein sequence ID" value="PIO57884.1"/>
    <property type="molecule type" value="Genomic_DNA"/>
</dbReference>
<accession>A0A2G9UHE5</accession>
<keyword evidence="1" id="KW-0812">Transmembrane</keyword>
<name>A0A2G9UHE5_TELCI</name>
<keyword evidence="1" id="KW-1133">Transmembrane helix</keyword>
<gene>
    <name evidence="3" type="ORF">TELCIR_08506</name>
    <name evidence="2" type="ORF">TELCIR_20696</name>
</gene>
<dbReference type="AlphaFoldDB" id="A0A2G9UHE5"/>
<proteinExistence type="predicted"/>
<sequence length="60" mass="6763">MNDSGRLTTFVSTLQGLYFFSALFVLSVSAVILCVCVVCCSHFMDCISEKKKRDDMFEII</sequence>
<organism evidence="3 4">
    <name type="scientific">Teladorsagia circumcincta</name>
    <name type="common">Brown stomach worm</name>
    <name type="synonym">Ostertagia circumcincta</name>
    <dbReference type="NCBI Taxonomy" id="45464"/>
    <lineage>
        <taxon>Eukaryota</taxon>
        <taxon>Metazoa</taxon>
        <taxon>Ecdysozoa</taxon>
        <taxon>Nematoda</taxon>
        <taxon>Chromadorea</taxon>
        <taxon>Rhabditida</taxon>
        <taxon>Rhabditina</taxon>
        <taxon>Rhabditomorpha</taxon>
        <taxon>Strongyloidea</taxon>
        <taxon>Trichostrongylidae</taxon>
        <taxon>Teladorsagia</taxon>
    </lineage>
</organism>
<feature type="transmembrane region" description="Helical" evidence="1">
    <location>
        <begin position="17"/>
        <end position="43"/>
    </location>
</feature>
<keyword evidence="4" id="KW-1185">Reference proteome</keyword>
<evidence type="ECO:0000256" key="1">
    <source>
        <dbReference type="SAM" id="Phobius"/>
    </source>
</evidence>
<evidence type="ECO:0000313" key="4">
    <source>
        <dbReference type="Proteomes" id="UP000230423"/>
    </source>
</evidence>
<evidence type="ECO:0000313" key="2">
    <source>
        <dbReference type="EMBL" id="PIO57884.1"/>
    </source>
</evidence>
<evidence type="ECO:0000313" key="3">
    <source>
        <dbReference type="EMBL" id="PIO69665.1"/>
    </source>
</evidence>
<dbReference type="Proteomes" id="UP000230423">
    <property type="component" value="Unassembled WGS sequence"/>
</dbReference>